<reference evidence="1" key="1">
    <citation type="submission" date="2014-02" db="EMBL/GenBank/DDBJ databases">
        <title>Expanding our view of genomic diversity in Candidatus Accumulibacter clades.</title>
        <authorList>
            <person name="Skennerton C.T."/>
            <person name="Barr J.J."/>
            <person name="Slater F.R."/>
            <person name="Bond P.L."/>
            <person name="Tyson G.W."/>
        </authorList>
    </citation>
    <scope>NUCLEOTIDE SEQUENCE [LARGE SCALE GENOMIC DNA]</scope>
</reference>
<name>A0A011Q7M5_ACCRE</name>
<comment type="caution">
    <text evidence="1">The sequence shown here is derived from an EMBL/GenBank/DDBJ whole genome shotgun (WGS) entry which is preliminary data.</text>
</comment>
<evidence type="ECO:0000313" key="2">
    <source>
        <dbReference type="Proteomes" id="UP000022141"/>
    </source>
</evidence>
<dbReference type="eggNOG" id="COG2198">
    <property type="taxonomic scope" value="Bacteria"/>
</dbReference>
<dbReference type="EMBL" id="JEMY01000059">
    <property type="protein sequence ID" value="EXI85145.1"/>
    <property type="molecule type" value="Genomic_DNA"/>
</dbReference>
<protein>
    <submittedName>
        <fullName evidence="1">Uncharacterized protein</fullName>
    </submittedName>
</protein>
<evidence type="ECO:0000313" key="1">
    <source>
        <dbReference type="EMBL" id="EXI85145.1"/>
    </source>
</evidence>
<sequence length="89" mass="9947">MTPEPPQLEGERLRAQRILMRLEVLLAEDDTRACDLWCESAALIEAHLGTVAKRLGNQIDNYDFAKALQTLRQANQAGATAPWSARRNS</sequence>
<gene>
    <name evidence="1" type="ORF">AW11_03704</name>
</gene>
<proteinExistence type="predicted"/>
<dbReference type="AlphaFoldDB" id="A0A011Q7M5"/>
<organism evidence="1 2">
    <name type="scientific">Accumulibacter regalis</name>
    <dbReference type="NCBI Taxonomy" id="522306"/>
    <lineage>
        <taxon>Bacteria</taxon>
        <taxon>Pseudomonadati</taxon>
        <taxon>Pseudomonadota</taxon>
        <taxon>Betaproteobacteria</taxon>
        <taxon>Candidatus Accumulibacter</taxon>
    </lineage>
</organism>
<dbReference type="PATRIC" id="fig|1454004.3.peg.3811"/>
<dbReference type="Proteomes" id="UP000022141">
    <property type="component" value="Unassembled WGS sequence"/>
</dbReference>
<accession>A0A011Q7M5</accession>
<keyword evidence="2" id="KW-1185">Reference proteome</keyword>